<reference evidence="1 2" key="1">
    <citation type="submission" date="2020-11" db="EMBL/GenBank/DDBJ databases">
        <authorList>
            <person name="Kim M.K."/>
        </authorList>
    </citation>
    <scope>NUCLEOTIDE SEQUENCE [LARGE SCALE GENOMIC DNA]</scope>
    <source>
        <strain evidence="1 2">BT662</strain>
    </source>
</reference>
<dbReference type="EMBL" id="JADQDM010000007">
    <property type="protein sequence ID" value="MBF9222390.1"/>
    <property type="molecule type" value="Genomic_DNA"/>
</dbReference>
<gene>
    <name evidence="1" type="ORF">I2H31_14890</name>
</gene>
<accession>A0ABS0I623</accession>
<comment type="caution">
    <text evidence="1">The sequence shown here is derived from an EMBL/GenBank/DDBJ whole genome shotgun (WGS) entry which is preliminary data.</text>
</comment>
<protein>
    <submittedName>
        <fullName evidence="1">Uncharacterized protein</fullName>
    </submittedName>
</protein>
<organism evidence="1 2">
    <name type="scientific">Hymenobacter ruricola</name>
    <dbReference type="NCBI Taxonomy" id="2791023"/>
    <lineage>
        <taxon>Bacteria</taxon>
        <taxon>Pseudomonadati</taxon>
        <taxon>Bacteroidota</taxon>
        <taxon>Cytophagia</taxon>
        <taxon>Cytophagales</taxon>
        <taxon>Hymenobacteraceae</taxon>
        <taxon>Hymenobacter</taxon>
    </lineage>
</organism>
<name>A0ABS0I623_9BACT</name>
<sequence length="194" mass="21024">MLSLLLSPLLATAAACGDCVPVELTAEERTWVEVYHPGQQITFRSNRGATNVLTAQALREFHDNQNCNQLEAGKYQPLRATLALQSATNYGGPDNPGFSLLVEKTSPKHPATLLFMLAGLLGTKSDVPGGPVFKLLPAPLTLAGGRSFPKAYALRNEQNAIYLRGSQLRAAFWDQRAGLLRYELASGEVFDLVP</sequence>
<keyword evidence="2" id="KW-1185">Reference proteome</keyword>
<evidence type="ECO:0000313" key="1">
    <source>
        <dbReference type="EMBL" id="MBF9222390.1"/>
    </source>
</evidence>
<dbReference type="RefSeq" id="WP_196293833.1">
    <property type="nucleotide sequence ID" value="NZ_JADQDM010000007.1"/>
</dbReference>
<evidence type="ECO:0000313" key="2">
    <source>
        <dbReference type="Proteomes" id="UP000618931"/>
    </source>
</evidence>
<dbReference type="Proteomes" id="UP000618931">
    <property type="component" value="Unassembled WGS sequence"/>
</dbReference>
<proteinExistence type="predicted"/>